<feature type="coiled-coil region" evidence="1">
    <location>
        <begin position="264"/>
        <end position="291"/>
    </location>
</feature>
<organism evidence="2 3">
    <name type="scientific">Microbacterium profundi</name>
    <dbReference type="NCBI Taxonomy" id="450380"/>
    <lineage>
        <taxon>Bacteria</taxon>
        <taxon>Bacillati</taxon>
        <taxon>Actinomycetota</taxon>
        <taxon>Actinomycetes</taxon>
        <taxon>Micrococcales</taxon>
        <taxon>Microbacteriaceae</taxon>
        <taxon>Microbacterium</taxon>
    </lineage>
</organism>
<gene>
    <name evidence="2" type="ORF">AB0301_08850</name>
</gene>
<sequence length="539" mass="53614">MATPALAAINPPSGSDAIQRIQGVDRFATAISASKAFDQERSANGGDTVFVANYLAWADIIAATPLAAEKSANVLYSYAGQLESRTKAELVRLAGTGVSNVVFVGGEGVLSSALVAEVEGLTGANNAPLNLTVDRIGGSDRYDTALQLAAETVESYSTGSGDLAAARQAIVQNEIDQNAVATAKAQAAAAATAYNKATSAYITALTNLGAAEAERTLLVNQLQTPLTSAEEEALKADIAAAQDAVIVAQQNLITAVESGDQVAIEAAQDALKVAQDDLAALQKELEDAAGAVANNAAIFTKIDAIDAKINGDKGLEAVAIAASDALATALNDVQAATGAVAAAPGVAAQAKEDAPALAKAYNDALSAALDDAENYPAFVATGSDFADALAAGPAAAQGFEGAQGVVLLTNGSTVPAATKRYLDAGGDVVAVGGAADAAVDADKSYVGADRYETAALLADEYQGAQLALASGSVAADAVIAGALLGNVGGAVVLTQAETLPAATKDFFSFNYTGNEVIVFGGTGAVSTSVANQVKAAIGG</sequence>
<dbReference type="Gene3D" id="3.40.50.12090">
    <property type="match status" value="1"/>
</dbReference>
<dbReference type="Proteomes" id="UP001553715">
    <property type="component" value="Unassembled WGS sequence"/>
</dbReference>
<dbReference type="InterPro" id="IPR051922">
    <property type="entry name" value="Bact_Sporulation_Assoc"/>
</dbReference>
<accession>A0ABV3LK91</accession>
<dbReference type="InterPro" id="IPR007253">
    <property type="entry name" value="Cell_wall-bd_2"/>
</dbReference>
<reference evidence="2 3" key="1">
    <citation type="submission" date="2024-06" db="EMBL/GenBank/DDBJ databases">
        <title>The Natural Products Discovery Center: Release of the First 8490 Sequenced Strains for Exploring Actinobacteria Biosynthetic Diversity.</title>
        <authorList>
            <person name="Kalkreuter E."/>
            <person name="Kautsar S.A."/>
            <person name="Yang D."/>
            <person name="Bader C.D."/>
            <person name="Teijaro C.N."/>
            <person name="Fluegel L."/>
            <person name="Davis C.M."/>
            <person name="Simpson J.R."/>
            <person name="Lauterbach L."/>
            <person name="Steele A.D."/>
            <person name="Gui C."/>
            <person name="Meng S."/>
            <person name="Li G."/>
            <person name="Viehrig K."/>
            <person name="Ye F."/>
            <person name="Su P."/>
            <person name="Kiefer A.F."/>
            <person name="Nichols A."/>
            <person name="Cepeda A.J."/>
            <person name="Yan W."/>
            <person name="Fan B."/>
            <person name="Jiang Y."/>
            <person name="Adhikari A."/>
            <person name="Zheng C.-J."/>
            <person name="Schuster L."/>
            <person name="Cowan T.M."/>
            <person name="Smanski M.J."/>
            <person name="Chevrette M.G."/>
            <person name="De Carvalho L.P.S."/>
            <person name="Shen B."/>
        </authorList>
    </citation>
    <scope>NUCLEOTIDE SEQUENCE [LARGE SCALE GENOMIC DNA]</scope>
    <source>
        <strain evidence="2 3">NPDC077434</strain>
    </source>
</reference>
<keyword evidence="1" id="KW-0175">Coiled coil</keyword>
<dbReference type="PANTHER" id="PTHR30032">
    <property type="entry name" value="N-ACETYLMURAMOYL-L-ALANINE AMIDASE-RELATED"/>
    <property type="match status" value="1"/>
</dbReference>
<dbReference type="RefSeq" id="WP_247961451.1">
    <property type="nucleotide sequence ID" value="NZ_JBFBMH010000010.1"/>
</dbReference>
<protein>
    <submittedName>
        <fullName evidence="2">Cell wall-binding repeat-containing protein</fullName>
    </submittedName>
</protein>
<comment type="caution">
    <text evidence="2">The sequence shown here is derived from an EMBL/GenBank/DDBJ whole genome shotgun (WGS) entry which is preliminary data.</text>
</comment>
<dbReference type="Pfam" id="PF04122">
    <property type="entry name" value="CW_binding_2"/>
    <property type="match status" value="2"/>
</dbReference>
<evidence type="ECO:0000313" key="3">
    <source>
        <dbReference type="Proteomes" id="UP001553715"/>
    </source>
</evidence>
<evidence type="ECO:0000256" key="1">
    <source>
        <dbReference type="SAM" id="Coils"/>
    </source>
</evidence>
<keyword evidence="3" id="KW-1185">Reference proteome</keyword>
<name>A0ABV3LK91_9MICO</name>
<dbReference type="PANTHER" id="PTHR30032:SF8">
    <property type="entry name" value="GERMINATION-SPECIFIC N-ACETYLMURAMOYL-L-ALANINE AMIDASE"/>
    <property type="match status" value="1"/>
</dbReference>
<evidence type="ECO:0000313" key="2">
    <source>
        <dbReference type="EMBL" id="MEW1975168.1"/>
    </source>
</evidence>
<dbReference type="EMBL" id="JBFBMH010000010">
    <property type="protein sequence ID" value="MEW1975168.1"/>
    <property type="molecule type" value="Genomic_DNA"/>
</dbReference>
<proteinExistence type="predicted"/>